<dbReference type="Proteomes" id="UP000813462">
    <property type="component" value="Unassembled WGS sequence"/>
</dbReference>
<comment type="caution">
    <text evidence="1">The sequence shown here is derived from an EMBL/GenBank/DDBJ whole genome shotgun (WGS) entry which is preliminary data.</text>
</comment>
<evidence type="ECO:0000313" key="1">
    <source>
        <dbReference type="EMBL" id="KAH7522264.1"/>
    </source>
</evidence>
<evidence type="ECO:0000313" key="2">
    <source>
        <dbReference type="Proteomes" id="UP000813462"/>
    </source>
</evidence>
<evidence type="ECO:0008006" key="3">
    <source>
        <dbReference type="Google" id="ProtNLM"/>
    </source>
</evidence>
<dbReference type="AlphaFoldDB" id="A0A978V4I1"/>
<dbReference type="Gene3D" id="1.10.510.10">
    <property type="entry name" value="Transferase(Phosphotransferase) domain 1"/>
    <property type="match status" value="1"/>
</dbReference>
<accession>A0A978V4I1</accession>
<sequence>MYTKQLSLGLEYLHRDGIMRRDIKILVHQRKLLSWSMKGALYWMAPEVIPQTGHSLLQISSLLEQQNLIHQRGYRTKESVVYDDDSMYKQA</sequence>
<dbReference type="InterPro" id="IPR011009">
    <property type="entry name" value="Kinase-like_dom_sf"/>
</dbReference>
<protein>
    <recommendedName>
        <fullName evidence="3">Protein kinase domain-containing protein</fullName>
    </recommendedName>
</protein>
<dbReference type="EMBL" id="JAEACU010000007">
    <property type="protein sequence ID" value="KAH7522264.1"/>
    <property type="molecule type" value="Genomic_DNA"/>
</dbReference>
<name>A0A978V4I1_ZIZJJ</name>
<reference evidence="1" key="1">
    <citation type="journal article" date="2021" name="Front. Plant Sci.">
        <title>Chromosome-Scale Genome Assembly for Chinese Sour Jujube and Insights Into Its Genome Evolution and Domestication Signature.</title>
        <authorList>
            <person name="Shen L.-Y."/>
            <person name="Luo H."/>
            <person name="Wang X.-L."/>
            <person name="Wang X.-M."/>
            <person name="Qiu X.-J."/>
            <person name="Liu H."/>
            <person name="Zhou S.-S."/>
            <person name="Jia K.-H."/>
            <person name="Nie S."/>
            <person name="Bao Y.-T."/>
            <person name="Zhang R.-G."/>
            <person name="Yun Q.-Z."/>
            <person name="Chai Y.-H."/>
            <person name="Lu J.-Y."/>
            <person name="Li Y."/>
            <person name="Zhao S.-W."/>
            <person name="Mao J.-F."/>
            <person name="Jia S.-G."/>
            <person name="Mao Y.-M."/>
        </authorList>
    </citation>
    <scope>NUCLEOTIDE SEQUENCE</scope>
    <source>
        <strain evidence="1">AT0</strain>
        <tissue evidence="1">Leaf</tissue>
    </source>
</reference>
<gene>
    <name evidence="1" type="ORF">FEM48_Zijuj07G0120000</name>
</gene>
<organism evidence="1 2">
    <name type="scientific">Ziziphus jujuba var. spinosa</name>
    <dbReference type="NCBI Taxonomy" id="714518"/>
    <lineage>
        <taxon>Eukaryota</taxon>
        <taxon>Viridiplantae</taxon>
        <taxon>Streptophyta</taxon>
        <taxon>Embryophyta</taxon>
        <taxon>Tracheophyta</taxon>
        <taxon>Spermatophyta</taxon>
        <taxon>Magnoliopsida</taxon>
        <taxon>eudicotyledons</taxon>
        <taxon>Gunneridae</taxon>
        <taxon>Pentapetalae</taxon>
        <taxon>rosids</taxon>
        <taxon>fabids</taxon>
        <taxon>Rosales</taxon>
        <taxon>Rhamnaceae</taxon>
        <taxon>Paliureae</taxon>
        <taxon>Ziziphus</taxon>
    </lineage>
</organism>
<proteinExistence type="predicted"/>
<dbReference type="SUPFAM" id="SSF56112">
    <property type="entry name" value="Protein kinase-like (PK-like)"/>
    <property type="match status" value="1"/>
</dbReference>